<dbReference type="Proteomes" id="UP001385499">
    <property type="component" value="Unassembled WGS sequence"/>
</dbReference>
<proteinExistence type="predicted"/>
<protein>
    <submittedName>
        <fullName evidence="1">Uncharacterized protein</fullName>
    </submittedName>
</protein>
<dbReference type="EMBL" id="JBAKIA010000014">
    <property type="protein sequence ID" value="MEJ8475938.1"/>
    <property type="molecule type" value="Genomic_DNA"/>
</dbReference>
<keyword evidence="2" id="KW-1185">Reference proteome</keyword>
<organism evidence="1 2">
    <name type="scientific">Roseibium algae</name>
    <dbReference type="NCBI Taxonomy" id="3123038"/>
    <lineage>
        <taxon>Bacteria</taxon>
        <taxon>Pseudomonadati</taxon>
        <taxon>Pseudomonadota</taxon>
        <taxon>Alphaproteobacteria</taxon>
        <taxon>Hyphomicrobiales</taxon>
        <taxon>Stappiaceae</taxon>
        <taxon>Roseibium</taxon>
    </lineage>
</organism>
<reference evidence="1 2" key="1">
    <citation type="submission" date="2024-02" db="EMBL/GenBank/DDBJ databases">
        <title>Roseibium algae sp. nov., isolated from marine alga (Grateloupia sp.), showing potential in myo-inositol conversion.</title>
        <authorList>
            <person name="Wang Y."/>
        </authorList>
    </citation>
    <scope>NUCLEOTIDE SEQUENCE [LARGE SCALE GENOMIC DNA]</scope>
    <source>
        <strain evidence="1 2">H3510</strain>
    </source>
</reference>
<name>A0ABU8TP33_9HYPH</name>
<comment type="caution">
    <text evidence="1">The sequence shown here is derived from an EMBL/GenBank/DDBJ whole genome shotgun (WGS) entry which is preliminary data.</text>
</comment>
<accession>A0ABU8TP33</accession>
<evidence type="ECO:0000313" key="1">
    <source>
        <dbReference type="EMBL" id="MEJ8475938.1"/>
    </source>
</evidence>
<dbReference type="Gene3D" id="3.40.50.2300">
    <property type="match status" value="1"/>
</dbReference>
<gene>
    <name evidence="1" type="ORF">V6575_17740</name>
</gene>
<dbReference type="InterPro" id="IPR011006">
    <property type="entry name" value="CheY-like_superfamily"/>
</dbReference>
<evidence type="ECO:0000313" key="2">
    <source>
        <dbReference type="Proteomes" id="UP001385499"/>
    </source>
</evidence>
<dbReference type="RefSeq" id="WP_340276227.1">
    <property type="nucleotide sequence ID" value="NZ_JBAKIA010000014.1"/>
</dbReference>
<dbReference type="SUPFAM" id="SSF52172">
    <property type="entry name" value="CheY-like"/>
    <property type="match status" value="1"/>
</dbReference>
<sequence>MDSSSSLLWHGPAWFAGRSLPGSAGPIPGLSADVDLIAAFEAATQPPSTLPCVVLVDVNTVNALNDPQMFWNWLTKNIAALKTDVPVLLLCAPGTILPQRPRADAVLDSAIPDYTLFDIICDVQRALMRSEEARLRRLSFGRIPGYGTAAHYKGASGVLVIGMGGRFLQVQQASQRKVEVIGAFSQQMGEDYLAQRAFDAVILDSPFDETLENLHKLRMDARFASLPAIAITEIEADVPTLYRAGATDVLKLPLSNADLQLRLAAAIRSGKRRRLADKTLAESHKWLAQQLTTGGVSQDYYARYLKQAGAALKLRGLEIWEMKLLPENFSKANASTLLAPNLYGTVLSIAAATSREEDLVCFVHDVGPIAVLKSERGKENLQARINAILGHTLL</sequence>